<keyword evidence="2" id="KW-1185">Reference proteome</keyword>
<protein>
    <submittedName>
        <fullName evidence="1">Uncharacterized protein</fullName>
    </submittedName>
</protein>
<evidence type="ECO:0000313" key="1">
    <source>
        <dbReference type="EMBL" id="PSR75289.1"/>
    </source>
</evidence>
<gene>
    <name evidence="1" type="ORF">PHLCEN_2v9221</name>
</gene>
<evidence type="ECO:0000313" key="2">
    <source>
        <dbReference type="Proteomes" id="UP000186601"/>
    </source>
</evidence>
<reference evidence="1 2" key="1">
    <citation type="submission" date="2018-02" db="EMBL/GenBank/DDBJ databases">
        <title>Genome sequence of the basidiomycete white-rot fungus Phlebia centrifuga.</title>
        <authorList>
            <person name="Granchi Z."/>
            <person name="Peng M."/>
            <person name="de Vries R.P."/>
            <person name="Hilden K."/>
            <person name="Makela M.R."/>
            <person name="Grigoriev I."/>
            <person name="Riley R."/>
        </authorList>
    </citation>
    <scope>NUCLEOTIDE SEQUENCE [LARGE SCALE GENOMIC DNA]</scope>
    <source>
        <strain evidence="1 2">FBCC195</strain>
    </source>
</reference>
<accession>A0A2R6NRF9</accession>
<comment type="caution">
    <text evidence="1">The sequence shown here is derived from an EMBL/GenBank/DDBJ whole genome shotgun (WGS) entry which is preliminary data.</text>
</comment>
<proteinExistence type="predicted"/>
<dbReference type="EMBL" id="MLYV02000908">
    <property type="protein sequence ID" value="PSR75289.1"/>
    <property type="molecule type" value="Genomic_DNA"/>
</dbReference>
<organism evidence="1 2">
    <name type="scientific">Hermanssonia centrifuga</name>
    <dbReference type="NCBI Taxonomy" id="98765"/>
    <lineage>
        <taxon>Eukaryota</taxon>
        <taxon>Fungi</taxon>
        <taxon>Dikarya</taxon>
        <taxon>Basidiomycota</taxon>
        <taxon>Agaricomycotina</taxon>
        <taxon>Agaricomycetes</taxon>
        <taxon>Polyporales</taxon>
        <taxon>Meruliaceae</taxon>
        <taxon>Hermanssonia</taxon>
    </lineage>
</organism>
<dbReference type="Proteomes" id="UP000186601">
    <property type="component" value="Unassembled WGS sequence"/>
</dbReference>
<dbReference type="AlphaFoldDB" id="A0A2R6NRF9"/>
<name>A0A2R6NRF9_9APHY</name>
<sequence length="123" mass="13923">MLCLDILPLDQFASLSSDPFNGSNYHPFDFELQGYSRMVPELFQDFAELDDPTREIVLITREDAVVYATEDSYASGSERYDPYLVDTTTFLADCEDSTTGLGVGSRPSRYFIFQKHSQSLQPV</sequence>